<keyword evidence="1" id="KW-0472">Membrane</keyword>
<name>A0A5C5VY91_9PLAN</name>
<dbReference type="EMBL" id="SIHI01000036">
    <property type="protein sequence ID" value="TWT42985.1"/>
    <property type="molecule type" value="Genomic_DNA"/>
</dbReference>
<feature type="transmembrane region" description="Helical" evidence="1">
    <location>
        <begin position="38"/>
        <end position="56"/>
    </location>
</feature>
<protein>
    <submittedName>
        <fullName evidence="2">Uncharacterized protein</fullName>
    </submittedName>
</protein>
<comment type="caution">
    <text evidence="2">The sequence shown here is derived from an EMBL/GenBank/DDBJ whole genome shotgun (WGS) entry which is preliminary data.</text>
</comment>
<accession>A0A5C5VY91</accession>
<evidence type="ECO:0000313" key="2">
    <source>
        <dbReference type="EMBL" id="TWT42985.1"/>
    </source>
</evidence>
<proteinExistence type="predicted"/>
<dbReference type="AlphaFoldDB" id="A0A5C5VY91"/>
<dbReference type="RefSeq" id="WP_197441433.1">
    <property type="nucleotide sequence ID" value="NZ_SIHI01000036.1"/>
</dbReference>
<evidence type="ECO:0000313" key="3">
    <source>
        <dbReference type="Proteomes" id="UP000317243"/>
    </source>
</evidence>
<dbReference type="Proteomes" id="UP000317243">
    <property type="component" value="Unassembled WGS sequence"/>
</dbReference>
<sequence length="58" mass="6592">MNISWFLLPLAASVSLVWTASRYESTPLILVRSAKLFGQILFFMALILLVLFVLSYNL</sequence>
<gene>
    <name evidence="2" type="ORF">KOR42_45850</name>
</gene>
<evidence type="ECO:0000256" key="1">
    <source>
        <dbReference type="SAM" id="Phobius"/>
    </source>
</evidence>
<organism evidence="2 3">
    <name type="scientific">Thalassoglobus neptunius</name>
    <dbReference type="NCBI Taxonomy" id="1938619"/>
    <lineage>
        <taxon>Bacteria</taxon>
        <taxon>Pseudomonadati</taxon>
        <taxon>Planctomycetota</taxon>
        <taxon>Planctomycetia</taxon>
        <taxon>Planctomycetales</taxon>
        <taxon>Planctomycetaceae</taxon>
        <taxon>Thalassoglobus</taxon>
    </lineage>
</organism>
<reference evidence="2 3" key="1">
    <citation type="submission" date="2019-02" db="EMBL/GenBank/DDBJ databases">
        <title>Deep-cultivation of Planctomycetes and their phenomic and genomic characterization uncovers novel biology.</title>
        <authorList>
            <person name="Wiegand S."/>
            <person name="Jogler M."/>
            <person name="Boedeker C."/>
            <person name="Pinto D."/>
            <person name="Vollmers J."/>
            <person name="Rivas-Marin E."/>
            <person name="Kohn T."/>
            <person name="Peeters S.H."/>
            <person name="Heuer A."/>
            <person name="Rast P."/>
            <person name="Oberbeckmann S."/>
            <person name="Bunk B."/>
            <person name="Jeske O."/>
            <person name="Meyerdierks A."/>
            <person name="Storesund J.E."/>
            <person name="Kallscheuer N."/>
            <person name="Luecker S."/>
            <person name="Lage O.M."/>
            <person name="Pohl T."/>
            <person name="Merkel B.J."/>
            <person name="Hornburger P."/>
            <person name="Mueller R.-W."/>
            <person name="Bruemmer F."/>
            <person name="Labrenz M."/>
            <person name="Spormann A.M."/>
            <person name="Op Den Camp H."/>
            <person name="Overmann J."/>
            <person name="Amann R."/>
            <person name="Jetten M.S.M."/>
            <person name="Mascher T."/>
            <person name="Medema M.H."/>
            <person name="Devos D.P."/>
            <person name="Kaster A.-K."/>
            <person name="Ovreas L."/>
            <person name="Rohde M."/>
            <person name="Galperin M.Y."/>
            <person name="Jogler C."/>
        </authorList>
    </citation>
    <scope>NUCLEOTIDE SEQUENCE [LARGE SCALE GENOMIC DNA]</scope>
    <source>
        <strain evidence="2 3">KOR42</strain>
    </source>
</reference>
<keyword evidence="1" id="KW-0812">Transmembrane</keyword>
<keyword evidence="3" id="KW-1185">Reference proteome</keyword>
<keyword evidence="1" id="KW-1133">Transmembrane helix</keyword>